<evidence type="ECO:0000313" key="2">
    <source>
        <dbReference type="Proteomes" id="UP000325081"/>
    </source>
</evidence>
<protein>
    <submittedName>
        <fullName evidence="1">POZ/BTB containin G-protein 1</fullName>
    </submittedName>
</protein>
<name>A0A5A7PWT3_STRAF</name>
<sequence>MSLAETPGLLEIVIEIRPSSVTLPHVILHPAPIATESLLILRPRAVTPEETLTIGPLSTAPQEKDAADKVQEITKFHSYFIALAMYSEEAVEGRTKYYNSLPEEYPWIRALAQEIIK</sequence>
<proteinExistence type="predicted"/>
<reference evidence="2" key="1">
    <citation type="journal article" date="2019" name="Curr. Biol.">
        <title>Genome Sequence of Striga asiatica Provides Insight into the Evolution of Plant Parasitism.</title>
        <authorList>
            <person name="Yoshida S."/>
            <person name="Kim S."/>
            <person name="Wafula E.K."/>
            <person name="Tanskanen J."/>
            <person name="Kim Y.M."/>
            <person name="Honaas L."/>
            <person name="Yang Z."/>
            <person name="Spallek T."/>
            <person name="Conn C.E."/>
            <person name="Ichihashi Y."/>
            <person name="Cheong K."/>
            <person name="Cui S."/>
            <person name="Der J.P."/>
            <person name="Gundlach H."/>
            <person name="Jiao Y."/>
            <person name="Hori C."/>
            <person name="Ishida J.K."/>
            <person name="Kasahara H."/>
            <person name="Kiba T."/>
            <person name="Kim M.S."/>
            <person name="Koo N."/>
            <person name="Laohavisit A."/>
            <person name="Lee Y.H."/>
            <person name="Lumba S."/>
            <person name="McCourt P."/>
            <person name="Mortimer J.C."/>
            <person name="Mutuku J.M."/>
            <person name="Nomura T."/>
            <person name="Sasaki-Sekimoto Y."/>
            <person name="Seto Y."/>
            <person name="Wang Y."/>
            <person name="Wakatake T."/>
            <person name="Sakakibara H."/>
            <person name="Demura T."/>
            <person name="Yamaguchi S."/>
            <person name="Yoneyama K."/>
            <person name="Manabe R.I."/>
            <person name="Nelson D.C."/>
            <person name="Schulman A.H."/>
            <person name="Timko M.P."/>
            <person name="dePamphilis C.W."/>
            <person name="Choi D."/>
            <person name="Shirasu K."/>
        </authorList>
    </citation>
    <scope>NUCLEOTIDE SEQUENCE [LARGE SCALE GENOMIC DNA]</scope>
    <source>
        <strain evidence="2">cv. UVA1</strain>
    </source>
</reference>
<dbReference type="Proteomes" id="UP000325081">
    <property type="component" value="Unassembled WGS sequence"/>
</dbReference>
<dbReference type="EMBL" id="BKCP01005294">
    <property type="protein sequence ID" value="GER37131.1"/>
    <property type="molecule type" value="Genomic_DNA"/>
</dbReference>
<comment type="caution">
    <text evidence="1">The sequence shown here is derived from an EMBL/GenBank/DDBJ whole genome shotgun (WGS) entry which is preliminary data.</text>
</comment>
<organism evidence="1 2">
    <name type="scientific">Striga asiatica</name>
    <name type="common">Asiatic witchweed</name>
    <name type="synonym">Buchnera asiatica</name>
    <dbReference type="NCBI Taxonomy" id="4170"/>
    <lineage>
        <taxon>Eukaryota</taxon>
        <taxon>Viridiplantae</taxon>
        <taxon>Streptophyta</taxon>
        <taxon>Embryophyta</taxon>
        <taxon>Tracheophyta</taxon>
        <taxon>Spermatophyta</taxon>
        <taxon>Magnoliopsida</taxon>
        <taxon>eudicotyledons</taxon>
        <taxon>Gunneridae</taxon>
        <taxon>Pentapetalae</taxon>
        <taxon>asterids</taxon>
        <taxon>lamiids</taxon>
        <taxon>Lamiales</taxon>
        <taxon>Orobanchaceae</taxon>
        <taxon>Buchnereae</taxon>
        <taxon>Striga</taxon>
    </lineage>
</organism>
<dbReference type="AlphaFoldDB" id="A0A5A7PWT3"/>
<evidence type="ECO:0000313" key="1">
    <source>
        <dbReference type="EMBL" id="GER37131.1"/>
    </source>
</evidence>
<gene>
    <name evidence="1" type="ORF">STAS_13522</name>
</gene>
<accession>A0A5A7PWT3</accession>
<keyword evidence="2" id="KW-1185">Reference proteome</keyword>